<reference evidence="9" key="1">
    <citation type="submission" date="2018-05" db="EMBL/GenBank/DDBJ databases">
        <authorList>
            <person name="Lanie J.A."/>
            <person name="Ng W.-L."/>
            <person name="Kazmierczak K.M."/>
            <person name="Andrzejewski T.M."/>
            <person name="Davidsen T.M."/>
            <person name="Wayne K.J."/>
            <person name="Tettelin H."/>
            <person name="Glass J.I."/>
            <person name="Rusch D."/>
            <person name="Podicherti R."/>
            <person name="Tsui H.-C.T."/>
            <person name="Winkler M.E."/>
        </authorList>
    </citation>
    <scope>NUCLEOTIDE SEQUENCE</scope>
</reference>
<feature type="transmembrane region" description="Helical" evidence="6">
    <location>
        <begin position="26"/>
        <end position="45"/>
    </location>
</feature>
<evidence type="ECO:0000256" key="6">
    <source>
        <dbReference type="SAM" id="Phobius"/>
    </source>
</evidence>
<feature type="domain" description="MacB-like periplasmic core" evidence="8">
    <location>
        <begin position="27"/>
        <end position="205"/>
    </location>
</feature>
<evidence type="ECO:0000259" key="8">
    <source>
        <dbReference type="Pfam" id="PF12704"/>
    </source>
</evidence>
<dbReference type="PANTHER" id="PTHR30489">
    <property type="entry name" value="LIPOPROTEIN-RELEASING SYSTEM TRANSMEMBRANE PROTEIN LOLE"/>
    <property type="match status" value="1"/>
</dbReference>
<dbReference type="GO" id="GO:0044874">
    <property type="term" value="P:lipoprotein localization to outer membrane"/>
    <property type="evidence" value="ECO:0007669"/>
    <property type="project" value="TreeGrafter"/>
</dbReference>
<evidence type="ECO:0000256" key="4">
    <source>
        <dbReference type="ARBA" id="ARBA00022989"/>
    </source>
</evidence>
<comment type="subcellular location">
    <subcellularLocation>
        <location evidence="1">Cell membrane</location>
        <topology evidence="1">Multi-pass membrane protein</topology>
    </subcellularLocation>
</comment>
<dbReference type="Pfam" id="PF02687">
    <property type="entry name" value="FtsX"/>
    <property type="match status" value="1"/>
</dbReference>
<feature type="domain" description="ABC3 transporter permease C-terminal" evidence="7">
    <location>
        <begin position="273"/>
        <end position="396"/>
    </location>
</feature>
<keyword evidence="4 6" id="KW-1133">Transmembrane helix</keyword>
<proteinExistence type="predicted"/>
<evidence type="ECO:0000256" key="2">
    <source>
        <dbReference type="ARBA" id="ARBA00022475"/>
    </source>
</evidence>
<feature type="transmembrane region" description="Helical" evidence="6">
    <location>
        <begin position="325"/>
        <end position="343"/>
    </location>
</feature>
<accession>A0A381U878</accession>
<dbReference type="EMBL" id="UINC01005930">
    <property type="protein sequence ID" value="SVA24435.1"/>
    <property type="molecule type" value="Genomic_DNA"/>
</dbReference>
<dbReference type="AlphaFoldDB" id="A0A381U878"/>
<dbReference type="InterPro" id="IPR025857">
    <property type="entry name" value="MacB_PCD"/>
</dbReference>
<keyword evidence="5 6" id="KW-0472">Membrane</keyword>
<dbReference type="PANTHER" id="PTHR30489:SF0">
    <property type="entry name" value="LIPOPROTEIN-RELEASING SYSTEM TRANSMEMBRANE PROTEIN LOLE"/>
    <property type="match status" value="1"/>
</dbReference>
<dbReference type="InterPro" id="IPR003838">
    <property type="entry name" value="ABC3_permease_C"/>
</dbReference>
<evidence type="ECO:0000256" key="1">
    <source>
        <dbReference type="ARBA" id="ARBA00004651"/>
    </source>
</evidence>
<dbReference type="InterPro" id="IPR051447">
    <property type="entry name" value="Lipoprotein-release_system"/>
</dbReference>
<organism evidence="9">
    <name type="scientific">marine metagenome</name>
    <dbReference type="NCBI Taxonomy" id="408172"/>
    <lineage>
        <taxon>unclassified sequences</taxon>
        <taxon>metagenomes</taxon>
        <taxon>ecological metagenomes</taxon>
    </lineage>
</organism>
<feature type="transmembrane region" description="Helical" evidence="6">
    <location>
        <begin position="271"/>
        <end position="294"/>
    </location>
</feature>
<evidence type="ECO:0000256" key="3">
    <source>
        <dbReference type="ARBA" id="ARBA00022692"/>
    </source>
</evidence>
<dbReference type="GO" id="GO:0098797">
    <property type="term" value="C:plasma membrane protein complex"/>
    <property type="evidence" value="ECO:0007669"/>
    <property type="project" value="TreeGrafter"/>
</dbReference>
<keyword evidence="3 6" id="KW-0812">Transmembrane</keyword>
<keyword evidence="2" id="KW-1003">Cell membrane</keyword>
<feature type="transmembrane region" description="Helical" evidence="6">
    <location>
        <begin position="374"/>
        <end position="393"/>
    </location>
</feature>
<evidence type="ECO:0000259" key="7">
    <source>
        <dbReference type="Pfam" id="PF02687"/>
    </source>
</evidence>
<protein>
    <submittedName>
        <fullName evidence="9">Uncharacterized protein</fullName>
    </submittedName>
</protein>
<name>A0A381U878_9ZZZZ</name>
<evidence type="ECO:0000256" key="5">
    <source>
        <dbReference type="ARBA" id="ARBA00023136"/>
    </source>
</evidence>
<gene>
    <name evidence="9" type="ORF">METZ01_LOCUS77289</name>
</gene>
<dbReference type="Pfam" id="PF12704">
    <property type="entry name" value="MacB_PCD"/>
    <property type="match status" value="1"/>
</dbReference>
<evidence type="ECO:0000313" key="9">
    <source>
        <dbReference type="EMBL" id="SVA24435.1"/>
    </source>
</evidence>
<sequence>MKISKKIYSSIWNSDLNVFSSIIKKIAFITIAIGLSSIILSVFILEGFKKEIKKKVYNFSGHYDVSSYADGITFQNSPIELDRGLFSNYSENNKIKNIYPYIISSALVQGDYESIEGVIFKGVNKDFFHEISNNIISFNESFDLNSNFSKSILISSEINKRLQSKIGDTLTVFFPNSPPVFRKLIVYGIYETGLEEIDDVIIYGDININRKIYGWDVFKASGLSVFINNPDNIDMYFDEIKSLSSYDEFVETVNQKYVQIFDWLSLLDKNVVIFFIIIIFVASFNMLSIVVILIMERIKMIGILKSFGAKSSFIISIFARVGFRLIGMGVFIGNALAFIIILLQNKFQLFKLNKDNYYIENIPFDINYFMLLKINLLVIGLVLISIIIPLFIINRIKVIDSIQFS</sequence>